<evidence type="ECO:0000259" key="3">
    <source>
        <dbReference type="PROSITE" id="PS50102"/>
    </source>
</evidence>
<evidence type="ECO:0000256" key="1">
    <source>
        <dbReference type="ARBA" id="ARBA00022884"/>
    </source>
</evidence>
<dbReference type="FunFam" id="3.30.70.330:FF:001192">
    <property type="entry name" value="TIA-1/TIAL RNA binding protein homolog"/>
    <property type="match status" value="1"/>
</dbReference>
<evidence type="ECO:0000256" key="2">
    <source>
        <dbReference type="PROSITE-ProRule" id="PRU00176"/>
    </source>
</evidence>
<dbReference type="InterPro" id="IPR000504">
    <property type="entry name" value="RRM_dom"/>
</dbReference>
<dbReference type="PANTHER" id="PTHR48038">
    <property type="entry name" value="RIBONUCLEOPROTEIN RB97D"/>
    <property type="match status" value="1"/>
</dbReference>
<dbReference type="InterPro" id="IPR003954">
    <property type="entry name" value="RRM_euk-type"/>
</dbReference>
<dbReference type="InterPro" id="IPR012677">
    <property type="entry name" value="Nucleotide-bd_a/b_plait_sf"/>
</dbReference>
<feature type="domain" description="RRM" evidence="3">
    <location>
        <begin position="238"/>
        <end position="310"/>
    </location>
</feature>
<dbReference type="PROSITE" id="PS50102">
    <property type="entry name" value="RRM"/>
    <property type="match status" value="3"/>
</dbReference>
<comment type="caution">
    <text evidence="4">The sequence shown here is derived from an EMBL/GenBank/DDBJ whole genome shotgun (WGS) entry which is preliminary data.</text>
</comment>
<feature type="domain" description="RRM" evidence="3">
    <location>
        <begin position="133"/>
        <end position="211"/>
    </location>
</feature>
<evidence type="ECO:0000313" key="5">
    <source>
        <dbReference type="Proteomes" id="UP000494206"/>
    </source>
</evidence>
<organism evidence="4 5">
    <name type="scientific">Caenorhabditis bovis</name>
    <dbReference type="NCBI Taxonomy" id="2654633"/>
    <lineage>
        <taxon>Eukaryota</taxon>
        <taxon>Metazoa</taxon>
        <taxon>Ecdysozoa</taxon>
        <taxon>Nematoda</taxon>
        <taxon>Chromadorea</taxon>
        <taxon>Rhabditida</taxon>
        <taxon>Rhabditina</taxon>
        <taxon>Rhabditomorpha</taxon>
        <taxon>Rhabditoidea</taxon>
        <taxon>Rhabditidae</taxon>
        <taxon>Peloderinae</taxon>
        <taxon>Caenorhabditis</taxon>
    </lineage>
</organism>
<dbReference type="AlphaFoldDB" id="A0A8S1EW62"/>
<keyword evidence="1 2" id="KW-0694">RNA-binding</keyword>
<dbReference type="InterPro" id="IPR035979">
    <property type="entry name" value="RBD_domain_sf"/>
</dbReference>
<dbReference type="SUPFAM" id="SSF54928">
    <property type="entry name" value="RNA-binding domain, RBD"/>
    <property type="match status" value="2"/>
</dbReference>
<dbReference type="SMART" id="SM00360">
    <property type="entry name" value="RRM"/>
    <property type="match status" value="3"/>
</dbReference>
<dbReference type="EMBL" id="CADEPM010000004">
    <property type="protein sequence ID" value="CAB3404273.1"/>
    <property type="molecule type" value="Genomic_DNA"/>
</dbReference>
<dbReference type="Gene3D" id="3.30.70.330">
    <property type="match status" value="3"/>
</dbReference>
<keyword evidence="5" id="KW-1185">Reference proteome</keyword>
<dbReference type="Pfam" id="PF00076">
    <property type="entry name" value="RRM_1"/>
    <property type="match status" value="3"/>
</dbReference>
<feature type="domain" description="RRM" evidence="3">
    <location>
        <begin position="44"/>
        <end position="119"/>
    </location>
</feature>
<dbReference type="SMART" id="SM00361">
    <property type="entry name" value="RRM_1"/>
    <property type="match status" value="2"/>
</dbReference>
<protein>
    <recommendedName>
        <fullName evidence="3">RRM domain-containing protein</fullName>
    </recommendedName>
</protein>
<name>A0A8S1EW62_9PELO</name>
<dbReference type="CDD" id="cd12353">
    <property type="entry name" value="RRM2_TIA1_like"/>
    <property type="match status" value="1"/>
</dbReference>
<gene>
    <name evidence="4" type="ORF">CBOVIS_LOCUS6640</name>
</gene>
<dbReference type="PANTHER" id="PTHR48038:SF1">
    <property type="entry name" value="RIBONUCLEOPROTEIN RB97D"/>
    <property type="match status" value="1"/>
</dbReference>
<reference evidence="4 5" key="1">
    <citation type="submission" date="2020-04" db="EMBL/GenBank/DDBJ databases">
        <authorList>
            <person name="Laetsch R D."/>
            <person name="Stevens L."/>
            <person name="Kumar S."/>
            <person name="Blaxter L. M."/>
        </authorList>
    </citation>
    <scope>NUCLEOTIDE SEQUENCE [LARGE SCALE GENOMIC DNA]</scope>
</reference>
<dbReference type="Proteomes" id="UP000494206">
    <property type="component" value="Unassembled WGS sequence"/>
</dbReference>
<dbReference type="GO" id="GO:0003723">
    <property type="term" value="F:RNA binding"/>
    <property type="evidence" value="ECO:0007669"/>
    <property type="project" value="UniProtKB-UniRule"/>
</dbReference>
<evidence type="ECO:0000313" key="4">
    <source>
        <dbReference type="EMBL" id="CAB3404273.1"/>
    </source>
</evidence>
<sequence>MSYGYGYGSGGGAGEDVNAYNPRMHSKVAEKEGFHMGGVSDEPRTLYVGNLDPSVNEDFLATLFNQVATVTKTKIIFDGTSDPYAFVEFLDHDQAAQALQTMNKRLLLNKEMKVNWAVEPGQQTVKVDTTRHFHVFVGDLSSEVDNKILKDAFSPFGDISDAKVIRDTTTSKSKGYGFVSYPKREEAERAIEQMNGQWLGRRTIRTNWATRKPGDSQPVTHNEKSYDEVYNQTSADNTSVYVGNIGGSVTEEDIRSAFADYGRIVEVRIFKVQGYAFVKFESKENATKAILQMNGQDICGNAIRCSWGKTNDSSKSTSTGGYGYGYGAGGQAGASGYGYGAQGYAAAAGSTAQGAGNNSQYWQYYAQYYNNPQLMQQWSNYWQQQGGQGSGTH</sequence>
<dbReference type="FunFam" id="3.30.70.330:FF:001013">
    <property type="entry name" value="TIA-1/TIAL RNA binding protein homolog"/>
    <property type="match status" value="1"/>
</dbReference>
<proteinExistence type="predicted"/>
<accession>A0A8S1EW62</accession>
<dbReference type="OrthoDB" id="439808at2759"/>